<evidence type="ECO:0000313" key="1">
    <source>
        <dbReference type="EnsemblMetazoa" id="PPA37234.1"/>
    </source>
</evidence>
<keyword evidence="2" id="KW-1185">Reference proteome</keyword>
<dbReference type="Proteomes" id="UP000005239">
    <property type="component" value="Unassembled WGS sequence"/>
</dbReference>
<gene>
    <name evidence="1" type="primary">WBGene00275603</name>
</gene>
<proteinExistence type="predicted"/>
<dbReference type="EnsemblMetazoa" id="PPA37234.1">
    <property type="protein sequence ID" value="PPA37234.1"/>
    <property type="gene ID" value="WBGene00275603"/>
</dbReference>
<protein>
    <submittedName>
        <fullName evidence="1">Uncharacterized protein</fullName>
    </submittedName>
</protein>
<accession>A0A2A6BSD0</accession>
<reference evidence="2" key="1">
    <citation type="journal article" date="2008" name="Nat. Genet.">
        <title>The Pristionchus pacificus genome provides a unique perspective on nematode lifestyle and parasitism.</title>
        <authorList>
            <person name="Dieterich C."/>
            <person name="Clifton S.W."/>
            <person name="Schuster L.N."/>
            <person name="Chinwalla A."/>
            <person name="Delehaunty K."/>
            <person name="Dinkelacker I."/>
            <person name="Fulton L."/>
            <person name="Fulton R."/>
            <person name="Godfrey J."/>
            <person name="Minx P."/>
            <person name="Mitreva M."/>
            <person name="Roeseler W."/>
            <person name="Tian H."/>
            <person name="Witte H."/>
            <person name="Yang S.P."/>
            <person name="Wilson R.K."/>
            <person name="Sommer R.J."/>
        </authorList>
    </citation>
    <scope>NUCLEOTIDE SEQUENCE [LARGE SCALE GENOMIC DNA]</scope>
    <source>
        <strain evidence="2">PS312</strain>
    </source>
</reference>
<sequence length="314" mass="35444">PSEASNLRASWIRPIFTVLNHWRSARFLDKRRHILDPPPSSMNPRNILVRSILLSTFALNRSNGQKSISTRRHLEPNDASVVKMSISIVISILENPKSQTVPDSFEFVRFYRERPHIILLKLSHFSYAFIFGSVIHFHPASFGPVVCTEFYTVHEYFFDAFLLSCVAIAFITPIFPILTLVKGSAKKQNEAGLTAFLLLMSLPSACIVIFCIIASFAWRGQAQPKLFQGIFHGLLTYQQFRFPILCLMTIVLVKEIRGAVLSTIADIFGKVKLAPKVNVTPDRIPSVVLSKFKLSITSPLVIIYNKSLLTSQHQ</sequence>
<evidence type="ECO:0000313" key="2">
    <source>
        <dbReference type="Proteomes" id="UP000005239"/>
    </source>
</evidence>
<name>A0A2A6BSD0_PRIPA</name>
<reference evidence="1" key="2">
    <citation type="submission" date="2022-06" db="UniProtKB">
        <authorList>
            <consortium name="EnsemblMetazoa"/>
        </authorList>
    </citation>
    <scope>IDENTIFICATION</scope>
    <source>
        <strain evidence="1">PS312</strain>
    </source>
</reference>
<organism evidence="1 2">
    <name type="scientific">Pristionchus pacificus</name>
    <name type="common">Parasitic nematode worm</name>
    <dbReference type="NCBI Taxonomy" id="54126"/>
    <lineage>
        <taxon>Eukaryota</taxon>
        <taxon>Metazoa</taxon>
        <taxon>Ecdysozoa</taxon>
        <taxon>Nematoda</taxon>
        <taxon>Chromadorea</taxon>
        <taxon>Rhabditida</taxon>
        <taxon>Rhabditina</taxon>
        <taxon>Diplogasteromorpha</taxon>
        <taxon>Diplogasteroidea</taxon>
        <taxon>Neodiplogasteridae</taxon>
        <taxon>Pristionchus</taxon>
    </lineage>
</organism>
<dbReference type="AlphaFoldDB" id="A0A2A6BSD0"/>
<accession>A0A8R1URJ8</accession>